<dbReference type="OrthoDB" id="10072648at2759"/>
<keyword evidence="3" id="KW-1185">Reference proteome</keyword>
<dbReference type="GO" id="GO:0034451">
    <property type="term" value="C:centriolar satellite"/>
    <property type="evidence" value="ECO:0007669"/>
    <property type="project" value="TreeGrafter"/>
</dbReference>
<dbReference type="Ensembl" id="ENSSFOT00015007867.2">
    <property type="protein sequence ID" value="ENSSFOP00015007754.2"/>
    <property type="gene ID" value="ENSSFOG00015005093.2"/>
</dbReference>
<dbReference type="PANTHER" id="PTHR15732:SF4">
    <property type="entry name" value="PROTEIN MOONRAKER"/>
    <property type="match status" value="1"/>
</dbReference>
<accession>A0A8C9R9X3</accession>
<dbReference type="GO" id="GO:0007099">
    <property type="term" value="P:centriole replication"/>
    <property type="evidence" value="ECO:0007669"/>
    <property type="project" value="InterPro"/>
</dbReference>
<dbReference type="GO" id="GO:1904888">
    <property type="term" value="P:cranial skeletal system development"/>
    <property type="evidence" value="ECO:0007669"/>
    <property type="project" value="Ensembl"/>
</dbReference>
<sequence length="903" mass="101050">MFYVPHSYVTGMAAKLGQQRQVSFRVPGHLSGSSVTVGSPQTQLLFNRGLPASASNRATRVTSPSPIVIEKLGPKVEAAVNDGEASTCSSMCFSVLSEERLEAAVRLAKRDLRRRRLESIRSPTLQQEQEEEIQKTGSVEHRLNQHVSKGKVKAANPNKEVTKSGARVKVYSPQKLALPPRPPHGQSLPTRDFDPGTEVRNQEPDLSREIHRLQKELGSYIQKVEQLADKERLLVEPLEPEEERRLKIRRQEQAARSARIIYTLQRQVKEIQEDLEKLCSQKVKQSTKKGKAVDRLAAAHRGAVRAMQVFVSQLSDQSANWIPSHYKELGQLIRQLSLCSAKMEVGKGSSVPKTTIDILHQLEALDSVLGKRDLRVRSCSPPRQKSPRERRHSASPPRATGKVQQPHRPIPVKKRFPVKRVTASRLRTDKSMAPGRSEVLRAALKSLIHTRELNEQAERHALANTKGVQLPDRRAPPRDTGFQLPTVSSRLKESQPPQKETTVPWMPTSPHASPPRSSRGRTPGSKLEPRCLFSSVQQPASPRECPAAQQESVQQDLDPDKMRQARNETLRQAWLEKKTTQRLKELNQLSRQEAEHILKLRSQVPSPTSWAESAERAAREKLRPLLDHAQEISDLYNWKGTSLRHRLSKQAAEKAAASADLLSEAILEELLEDTAQALWAVERDNQIEELAEQQLQGPTLESMLFRMEEMERDQDAVRQRFAHISYSDPQYWAAEERAGPPRAAPGCIPGSPRPMRLTKPALRQEPAVDILLVNPVEIGVPPETFPVDNSPHQMPSSTASRMATASAHTGATVLSLPTNMHHSILRYRQEHEAYLHLISHEPLGNFDPWTIAESLAEELLADALGDVAAEFQNMCEEYAEAVYTSEFLQPAPSPATSHLPAGD</sequence>
<feature type="region of interest" description="Disordered" evidence="1">
    <location>
        <begin position="461"/>
        <end position="559"/>
    </location>
</feature>
<dbReference type="AlphaFoldDB" id="A0A8C9R9X3"/>
<dbReference type="GeneTree" id="ENSGT00390000009714"/>
<name>A0A8C9R9X3_SCLFO</name>
<evidence type="ECO:0000313" key="3">
    <source>
        <dbReference type="Proteomes" id="UP000694397"/>
    </source>
</evidence>
<reference evidence="2 3" key="1">
    <citation type="submission" date="2019-04" db="EMBL/GenBank/DDBJ databases">
        <authorList>
            <consortium name="Wellcome Sanger Institute Data Sharing"/>
        </authorList>
    </citation>
    <scope>NUCLEOTIDE SEQUENCE [LARGE SCALE GENOMIC DNA]</scope>
</reference>
<dbReference type="GeneID" id="108932044"/>
<protein>
    <submittedName>
        <fullName evidence="2">Si:dkey-243i1.1</fullName>
    </submittedName>
</protein>
<proteinExistence type="predicted"/>
<feature type="region of interest" description="Disordered" evidence="1">
    <location>
        <begin position="373"/>
        <end position="410"/>
    </location>
</feature>
<evidence type="ECO:0000256" key="1">
    <source>
        <dbReference type="SAM" id="MobiDB-lite"/>
    </source>
</evidence>
<dbReference type="KEGG" id="sfm:108932044"/>
<dbReference type="Pfam" id="PF15718">
    <property type="entry name" value="MNR"/>
    <property type="match status" value="2"/>
</dbReference>
<reference evidence="2" key="3">
    <citation type="submission" date="2025-09" db="UniProtKB">
        <authorList>
            <consortium name="Ensembl"/>
        </authorList>
    </citation>
    <scope>IDENTIFICATION</scope>
</reference>
<feature type="compositionally biased region" description="Basic and acidic residues" evidence="1">
    <location>
        <begin position="132"/>
        <end position="143"/>
    </location>
</feature>
<dbReference type="PANTHER" id="PTHR15732">
    <property type="entry name" value="PROTEIN MOONRAKER"/>
    <property type="match status" value="1"/>
</dbReference>
<dbReference type="RefSeq" id="XP_018603714.2">
    <property type="nucleotide sequence ID" value="XM_018748198.2"/>
</dbReference>
<feature type="region of interest" description="Disordered" evidence="1">
    <location>
        <begin position="123"/>
        <end position="203"/>
    </location>
</feature>
<organism evidence="2 3">
    <name type="scientific">Scleropages formosus</name>
    <name type="common">Asian bonytongue</name>
    <name type="synonym">Osteoglossum formosum</name>
    <dbReference type="NCBI Taxonomy" id="113540"/>
    <lineage>
        <taxon>Eukaryota</taxon>
        <taxon>Metazoa</taxon>
        <taxon>Chordata</taxon>
        <taxon>Craniata</taxon>
        <taxon>Vertebrata</taxon>
        <taxon>Euteleostomi</taxon>
        <taxon>Actinopterygii</taxon>
        <taxon>Neopterygii</taxon>
        <taxon>Teleostei</taxon>
        <taxon>Osteoglossocephala</taxon>
        <taxon>Osteoglossomorpha</taxon>
        <taxon>Osteoglossiformes</taxon>
        <taxon>Osteoglossidae</taxon>
        <taxon>Scleropages</taxon>
    </lineage>
</organism>
<evidence type="ECO:0000313" key="2">
    <source>
        <dbReference type="Ensembl" id="ENSSFOP00015007754.2"/>
    </source>
</evidence>
<dbReference type="CTD" id="9851"/>
<dbReference type="InterPro" id="IPR031447">
    <property type="entry name" value="MNR"/>
</dbReference>
<reference evidence="2" key="2">
    <citation type="submission" date="2025-08" db="UniProtKB">
        <authorList>
            <consortium name="Ensembl"/>
        </authorList>
    </citation>
    <scope>IDENTIFICATION</scope>
</reference>
<feature type="compositionally biased region" description="Polar residues" evidence="1">
    <location>
        <begin position="483"/>
        <end position="501"/>
    </location>
</feature>
<dbReference type="Proteomes" id="UP000694397">
    <property type="component" value="Chromosome 10"/>
</dbReference>
<gene>
    <name evidence="2" type="primary">kiaa0753</name>
</gene>
<dbReference type="GO" id="GO:0071539">
    <property type="term" value="P:protein localization to centrosome"/>
    <property type="evidence" value="ECO:0007669"/>
    <property type="project" value="TreeGrafter"/>
</dbReference>